<evidence type="ECO:0000256" key="8">
    <source>
        <dbReference type="ARBA" id="ARBA00023170"/>
    </source>
</evidence>
<evidence type="ECO:0000256" key="2">
    <source>
        <dbReference type="ARBA" id="ARBA00022448"/>
    </source>
</evidence>
<name>A0A7U3YPM1_DESPD</name>
<keyword evidence="5 12" id="KW-0732">Signal</keyword>
<protein>
    <submittedName>
        <fullName evidence="15">TonB-dependent receptor</fullName>
    </submittedName>
</protein>
<feature type="domain" description="TonB-dependent receptor plug" evidence="14">
    <location>
        <begin position="60"/>
        <end position="170"/>
    </location>
</feature>
<dbReference type="AlphaFoldDB" id="A0A7U3YPM1"/>
<dbReference type="SUPFAM" id="SSF56935">
    <property type="entry name" value="Porins"/>
    <property type="match status" value="1"/>
</dbReference>
<feature type="domain" description="TonB-dependent receptor-like beta-barrel" evidence="13">
    <location>
        <begin position="258"/>
        <end position="642"/>
    </location>
</feature>
<dbReference type="InterPro" id="IPR037066">
    <property type="entry name" value="Plug_dom_sf"/>
</dbReference>
<evidence type="ECO:0000259" key="13">
    <source>
        <dbReference type="Pfam" id="PF00593"/>
    </source>
</evidence>
<reference evidence="15 16" key="1">
    <citation type="journal article" date="2011" name="Stand. Genomic Sci.">
        <title>Complete genome sequence of Desulfobulbus propionicus type strain (1pr3).</title>
        <authorList>
            <person name="Pagani I."/>
            <person name="Lapidus A."/>
            <person name="Nolan M."/>
            <person name="Lucas S."/>
            <person name="Hammon N."/>
            <person name="Deshpande S."/>
            <person name="Cheng J.F."/>
            <person name="Chertkov O."/>
            <person name="Davenport K."/>
            <person name="Tapia R."/>
            <person name="Han C."/>
            <person name="Goodwin L."/>
            <person name="Pitluck S."/>
            <person name="Liolios K."/>
            <person name="Mavromatis K."/>
            <person name="Ivanova N."/>
            <person name="Mikhailova N."/>
            <person name="Pati A."/>
            <person name="Chen A."/>
            <person name="Palaniappan K."/>
            <person name="Land M."/>
            <person name="Hauser L."/>
            <person name="Chang Y.J."/>
            <person name="Jeffries C.D."/>
            <person name="Detter J.C."/>
            <person name="Brambilla E."/>
            <person name="Kannan K.P."/>
            <person name="Djao O.D."/>
            <person name="Rohde M."/>
            <person name="Pukall R."/>
            <person name="Spring S."/>
            <person name="Goker M."/>
            <person name="Sikorski J."/>
            <person name="Woyke T."/>
            <person name="Bristow J."/>
            <person name="Eisen J.A."/>
            <person name="Markowitz V."/>
            <person name="Hugenholtz P."/>
            <person name="Kyrpides N.C."/>
            <person name="Klenk H.P."/>
        </authorList>
    </citation>
    <scope>NUCLEOTIDE SEQUENCE [LARGE SCALE GENOMIC DNA]</scope>
    <source>
        <strain evidence="16">ATCC 33891 / DSM 2032 / 1pr3</strain>
    </source>
</reference>
<accession>A0A7U3YPM1</accession>
<evidence type="ECO:0000256" key="10">
    <source>
        <dbReference type="PROSITE-ProRule" id="PRU01360"/>
    </source>
</evidence>
<dbReference type="RefSeq" id="WP_015725761.1">
    <property type="nucleotide sequence ID" value="NC_014972.1"/>
</dbReference>
<organism evidence="15 16">
    <name type="scientific">Desulfobulbus propionicus (strain ATCC 33891 / DSM 2032 / VKM B-1956 / 1pr3)</name>
    <dbReference type="NCBI Taxonomy" id="577650"/>
    <lineage>
        <taxon>Bacteria</taxon>
        <taxon>Pseudomonadati</taxon>
        <taxon>Thermodesulfobacteriota</taxon>
        <taxon>Desulfobulbia</taxon>
        <taxon>Desulfobulbales</taxon>
        <taxon>Desulfobulbaceae</taxon>
        <taxon>Desulfobulbus</taxon>
    </lineage>
</organism>
<dbReference type="GO" id="GO:0009279">
    <property type="term" value="C:cell outer membrane"/>
    <property type="evidence" value="ECO:0007669"/>
    <property type="project" value="UniProtKB-SubCell"/>
</dbReference>
<evidence type="ECO:0000256" key="6">
    <source>
        <dbReference type="ARBA" id="ARBA00023077"/>
    </source>
</evidence>
<keyword evidence="16" id="KW-1185">Reference proteome</keyword>
<dbReference type="InterPro" id="IPR036942">
    <property type="entry name" value="Beta-barrel_TonB_sf"/>
</dbReference>
<evidence type="ECO:0000256" key="3">
    <source>
        <dbReference type="ARBA" id="ARBA00022452"/>
    </source>
</evidence>
<evidence type="ECO:0000256" key="9">
    <source>
        <dbReference type="ARBA" id="ARBA00023237"/>
    </source>
</evidence>
<evidence type="ECO:0000256" key="5">
    <source>
        <dbReference type="ARBA" id="ARBA00022729"/>
    </source>
</evidence>
<evidence type="ECO:0000256" key="1">
    <source>
        <dbReference type="ARBA" id="ARBA00004571"/>
    </source>
</evidence>
<comment type="subcellular location">
    <subcellularLocation>
        <location evidence="1 10">Cell outer membrane</location>
        <topology evidence="1 10">Multi-pass membrane protein</topology>
    </subcellularLocation>
</comment>
<dbReference type="PANTHER" id="PTHR30069">
    <property type="entry name" value="TONB-DEPENDENT OUTER MEMBRANE RECEPTOR"/>
    <property type="match status" value="1"/>
</dbReference>
<dbReference type="CDD" id="cd01347">
    <property type="entry name" value="ligand_gated_channel"/>
    <property type="match status" value="1"/>
</dbReference>
<dbReference type="Proteomes" id="UP000006365">
    <property type="component" value="Chromosome"/>
</dbReference>
<dbReference type="Gene3D" id="2.170.130.10">
    <property type="entry name" value="TonB-dependent receptor, plug domain"/>
    <property type="match status" value="1"/>
</dbReference>
<keyword evidence="3 10" id="KW-1134">Transmembrane beta strand</keyword>
<evidence type="ECO:0000256" key="12">
    <source>
        <dbReference type="SAM" id="SignalP"/>
    </source>
</evidence>
<feature type="chain" id="PRO_5031144555" evidence="12">
    <location>
        <begin position="29"/>
        <end position="667"/>
    </location>
</feature>
<dbReference type="KEGG" id="dpr:Despr_3103"/>
<proteinExistence type="inferred from homology"/>
<dbReference type="GO" id="GO:0044718">
    <property type="term" value="P:siderophore transmembrane transport"/>
    <property type="evidence" value="ECO:0007669"/>
    <property type="project" value="TreeGrafter"/>
</dbReference>
<keyword evidence="4 10" id="KW-0812">Transmembrane</keyword>
<evidence type="ECO:0000256" key="7">
    <source>
        <dbReference type="ARBA" id="ARBA00023136"/>
    </source>
</evidence>
<keyword evidence="6 11" id="KW-0798">TonB box</keyword>
<keyword evidence="7 10" id="KW-0472">Membrane</keyword>
<dbReference type="Pfam" id="PF00593">
    <property type="entry name" value="TonB_dep_Rec_b-barrel"/>
    <property type="match status" value="1"/>
</dbReference>
<comment type="similarity">
    <text evidence="10 11">Belongs to the TonB-dependent receptor family.</text>
</comment>
<dbReference type="GO" id="GO:0015344">
    <property type="term" value="F:siderophore uptake transmembrane transporter activity"/>
    <property type="evidence" value="ECO:0007669"/>
    <property type="project" value="TreeGrafter"/>
</dbReference>
<evidence type="ECO:0000256" key="11">
    <source>
        <dbReference type="RuleBase" id="RU003357"/>
    </source>
</evidence>
<dbReference type="EMBL" id="CP002364">
    <property type="protein sequence ID" value="ADW19236.1"/>
    <property type="molecule type" value="Genomic_DNA"/>
</dbReference>
<evidence type="ECO:0000256" key="4">
    <source>
        <dbReference type="ARBA" id="ARBA00022692"/>
    </source>
</evidence>
<evidence type="ECO:0000259" key="14">
    <source>
        <dbReference type="Pfam" id="PF07715"/>
    </source>
</evidence>
<dbReference type="PROSITE" id="PS52016">
    <property type="entry name" value="TONB_DEPENDENT_REC_3"/>
    <property type="match status" value="1"/>
</dbReference>
<dbReference type="Pfam" id="PF07715">
    <property type="entry name" value="Plug"/>
    <property type="match status" value="1"/>
</dbReference>
<keyword evidence="9 10" id="KW-0998">Cell outer membrane</keyword>
<dbReference type="InterPro" id="IPR000531">
    <property type="entry name" value="Beta-barrel_TonB"/>
</dbReference>
<dbReference type="PANTHER" id="PTHR30069:SF29">
    <property type="entry name" value="HEMOGLOBIN AND HEMOGLOBIN-HAPTOGLOBIN-BINDING PROTEIN 1-RELATED"/>
    <property type="match status" value="1"/>
</dbReference>
<gene>
    <name evidence="15" type="ordered locus">Despr_3103</name>
</gene>
<keyword evidence="8 15" id="KW-0675">Receptor</keyword>
<dbReference type="Gene3D" id="2.40.170.20">
    <property type="entry name" value="TonB-dependent receptor, beta-barrel domain"/>
    <property type="match status" value="1"/>
</dbReference>
<feature type="signal peptide" evidence="12">
    <location>
        <begin position="1"/>
        <end position="28"/>
    </location>
</feature>
<evidence type="ECO:0000313" key="15">
    <source>
        <dbReference type="EMBL" id="ADW19236.1"/>
    </source>
</evidence>
<dbReference type="InterPro" id="IPR039426">
    <property type="entry name" value="TonB-dep_rcpt-like"/>
</dbReference>
<keyword evidence="2 10" id="KW-0813">Transport</keyword>
<evidence type="ECO:0000313" key="16">
    <source>
        <dbReference type="Proteomes" id="UP000006365"/>
    </source>
</evidence>
<dbReference type="InterPro" id="IPR012910">
    <property type="entry name" value="Plug_dom"/>
</dbReference>
<sequence length="667" mass="75214">MQSRIRLQPSQLLFALALMPWMAVPALANDQETVTSEEQQTIQKAEDIVVTASRTETLLKETTKSINIIDSEDREEQQQYFLPELLDNEPGVYLRRLGGMGQWSNISIRGTGSQYTQYQYNGMPLRDAADTQSTLQYFIEDMYSGSNLDRVEVLKGTNSTLYGSQAMGGVVNIIPKRWQSGPSAEWRNEFGPNGTYVTNARAAYGKDNYYVDFNPMYITTDGANNGGPNGYWYDNTGATFGAGVKPTERTTVEFSGIFSDTDLAMGSSPSLGADGGLIKNQAYADQHREGQLYQVGLNWNQTISPLWDFSLKGSQGATERHYFWSTTPGDQSNYDGETSYVEMQHNLHLNQWLTLNLGADYEKSVYDGQEPKNKYAGDYTPVSFDESWGNKDVFSQAQFALLDRSLFINLGGRYNDHDEFDGEAVWETSAAYLFKNTGTKLHAHVGTGYRTPGLYEIYGGYLYNGNLITIGNPDLQPEESTSYEIGVNQELAGGKVNVGVTYFQTQFDDMIIFDNTAMRYDNAKEGESSGIETSIRVQPWKMVRFDLAYTYIDSRSKADENADWTRNTYLPRNKIDFIVTLYSMDKLTMALDINWRDAQIVPLNDPSWNSIRWEEDGVTTVNLSGTYKALENMDLFARIDNLLDKEYTESGYCMEGFSVYGGVKFHF</sequence>